<feature type="transmembrane region" description="Helical" evidence="5">
    <location>
        <begin position="26"/>
        <end position="50"/>
    </location>
</feature>
<reference evidence="7" key="2">
    <citation type="submission" date="2025-08" db="UniProtKB">
        <authorList>
            <consortium name="RefSeq"/>
        </authorList>
    </citation>
    <scope>IDENTIFICATION</scope>
</reference>
<feature type="transmembrane region" description="Helical" evidence="5">
    <location>
        <begin position="89"/>
        <end position="110"/>
    </location>
</feature>
<comment type="similarity">
    <text evidence="5">Belongs to the BI1 family.</text>
</comment>
<evidence type="ECO:0000256" key="1">
    <source>
        <dbReference type="ARBA" id="ARBA00004141"/>
    </source>
</evidence>
<keyword evidence="6" id="KW-1185">Reference proteome</keyword>
<keyword evidence="3 5" id="KW-1133">Transmembrane helix</keyword>
<dbReference type="PANTHER" id="PTHR23291">
    <property type="entry name" value="BAX INHIBITOR-RELATED"/>
    <property type="match status" value="1"/>
</dbReference>
<proteinExistence type="inferred from homology"/>
<sequence>MCNRKRRYETNVFEDPAVRRMFATKVLAIVGINLTFTTLVMTICILVRPIRRFLQINWWIWIPAAVIIFIIHIMMCCFQSLFRKSPLNWVLLVIYVICHAVLVSCFAVLYRPLLVLMAFGVCAILVACLSVFARIAPCDFTACYTLIFVFGITVLALSILALYLRSVYVVYLGFAVIAYCTFIVYDLQMIVGGKIHKQQYYESDYIIAAMCLFNDVVYLFMFILEIAGLIDED</sequence>
<evidence type="ECO:0000256" key="3">
    <source>
        <dbReference type="ARBA" id="ARBA00022989"/>
    </source>
</evidence>
<gene>
    <name evidence="7" type="primary">LOC108009416</name>
</gene>
<keyword evidence="4 5" id="KW-0472">Membrane</keyword>
<feature type="transmembrane region" description="Helical" evidence="5">
    <location>
        <begin position="168"/>
        <end position="185"/>
    </location>
</feature>
<protein>
    <submittedName>
        <fullName evidence="7">Protein lifeguard 3 isoform X2</fullName>
    </submittedName>
</protein>
<dbReference type="PANTHER" id="PTHR23291:SF47">
    <property type="entry name" value="TRANSMEMBRANE BAX INHIBITOR MOTIF CONTAINING 7"/>
    <property type="match status" value="1"/>
</dbReference>
<feature type="transmembrane region" description="Helical" evidence="5">
    <location>
        <begin position="205"/>
        <end position="230"/>
    </location>
</feature>
<evidence type="ECO:0000313" key="6">
    <source>
        <dbReference type="Proteomes" id="UP001652628"/>
    </source>
</evidence>
<keyword evidence="2 5" id="KW-0812">Transmembrane</keyword>
<accession>A0ABM4TN89</accession>
<feature type="transmembrane region" description="Helical" evidence="5">
    <location>
        <begin position="56"/>
        <end position="77"/>
    </location>
</feature>
<dbReference type="InterPro" id="IPR006214">
    <property type="entry name" value="Bax_inhibitor_1-related"/>
</dbReference>
<evidence type="ECO:0000256" key="4">
    <source>
        <dbReference type="ARBA" id="ARBA00023136"/>
    </source>
</evidence>
<feature type="transmembrane region" description="Helical" evidence="5">
    <location>
        <begin position="116"/>
        <end position="136"/>
    </location>
</feature>
<dbReference type="GeneID" id="108009416"/>
<name>A0ABM4TN89_DROSZ</name>
<comment type="subcellular location">
    <subcellularLocation>
        <location evidence="1">Membrane</location>
        <topology evidence="1">Multi-pass membrane protein</topology>
    </subcellularLocation>
</comment>
<organism evidence="6 7">
    <name type="scientific">Drosophila suzukii</name>
    <name type="common">Spotted-wing drosophila fruit fly</name>
    <dbReference type="NCBI Taxonomy" id="28584"/>
    <lineage>
        <taxon>Eukaryota</taxon>
        <taxon>Metazoa</taxon>
        <taxon>Ecdysozoa</taxon>
        <taxon>Arthropoda</taxon>
        <taxon>Hexapoda</taxon>
        <taxon>Insecta</taxon>
        <taxon>Pterygota</taxon>
        <taxon>Neoptera</taxon>
        <taxon>Endopterygota</taxon>
        <taxon>Diptera</taxon>
        <taxon>Brachycera</taxon>
        <taxon>Muscomorpha</taxon>
        <taxon>Ephydroidea</taxon>
        <taxon>Drosophilidae</taxon>
        <taxon>Drosophila</taxon>
        <taxon>Sophophora</taxon>
    </lineage>
</organism>
<evidence type="ECO:0000256" key="2">
    <source>
        <dbReference type="ARBA" id="ARBA00022692"/>
    </source>
</evidence>
<evidence type="ECO:0000256" key="5">
    <source>
        <dbReference type="RuleBase" id="RU004379"/>
    </source>
</evidence>
<reference evidence="6" key="1">
    <citation type="submission" date="2025-05" db="UniProtKB">
        <authorList>
            <consortium name="RefSeq"/>
        </authorList>
    </citation>
    <scope>NUCLEOTIDE SEQUENCE [LARGE SCALE GENOMIC DNA]</scope>
</reference>
<dbReference type="Pfam" id="PF01027">
    <property type="entry name" value="Bax1-I"/>
    <property type="match status" value="1"/>
</dbReference>
<feature type="transmembrane region" description="Helical" evidence="5">
    <location>
        <begin position="143"/>
        <end position="162"/>
    </location>
</feature>
<dbReference type="RefSeq" id="XP_070851428.1">
    <property type="nucleotide sequence ID" value="XM_070995327.1"/>
</dbReference>
<evidence type="ECO:0000313" key="7">
    <source>
        <dbReference type="RefSeq" id="XP_070851428.1"/>
    </source>
</evidence>
<dbReference type="Proteomes" id="UP001652628">
    <property type="component" value="Chromosome 2L"/>
</dbReference>